<dbReference type="InterPro" id="IPR011446">
    <property type="entry name" value="BBP7"/>
</dbReference>
<sequence length="181" mass="19077">MFKLCDCNGWASSEALLWWFQDRKSPPLMVVAAPGQLPVLGDNNTVRTVFGNSINGGMSPGFRGDYGIWLDAGIGVGTRLTWLSENESTANASNPGPVGISIAAPYIDTSLGGAENGLLGALDPTFSGSIAARSALEVYGAEAYGRLRHCAGSCARIDFIAGYSHYNVDDELTLNVASTIR</sequence>
<reference evidence="1" key="1">
    <citation type="journal article" date="2014" name="Front. Microbiol.">
        <title>High frequency of phylogenetically diverse reductive dehalogenase-homologous genes in deep subseafloor sedimentary metagenomes.</title>
        <authorList>
            <person name="Kawai M."/>
            <person name="Futagami T."/>
            <person name="Toyoda A."/>
            <person name="Takaki Y."/>
            <person name="Nishi S."/>
            <person name="Hori S."/>
            <person name="Arai W."/>
            <person name="Tsubouchi T."/>
            <person name="Morono Y."/>
            <person name="Uchiyama I."/>
            <person name="Ito T."/>
            <person name="Fujiyama A."/>
            <person name="Inagaki F."/>
            <person name="Takami H."/>
        </authorList>
    </citation>
    <scope>NUCLEOTIDE SEQUENCE</scope>
    <source>
        <strain evidence="1">Expedition CK06-06</strain>
    </source>
</reference>
<organism evidence="1">
    <name type="scientific">marine sediment metagenome</name>
    <dbReference type="NCBI Taxonomy" id="412755"/>
    <lineage>
        <taxon>unclassified sequences</taxon>
        <taxon>metagenomes</taxon>
        <taxon>ecological metagenomes</taxon>
    </lineage>
</organism>
<dbReference type="Pfam" id="PF07585">
    <property type="entry name" value="BBP7"/>
    <property type="match status" value="1"/>
</dbReference>
<evidence type="ECO:0000313" key="1">
    <source>
        <dbReference type="EMBL" id="GAG40532.1"/>
    </source>
</evidence>
<dbReference type="EMBL" id="BARS01046191">
    <property type="protein sequence ID" value="GAG40532.1"/>
    <property type="molecule type" value="Genomic_DNA"/>
</dbReference>
<gene>
    <name evidence="1" type="ORF">S01H1_69552</name>
</gene>
<dbReference type="AlphaFoldDB" id="X0XZG1"/>
<protein>
    <submittedName>
        <fullName evidence="1">Uncharacterized protein</fullName>
    </submittedName>
</protein>
<feature type="non-terminal residue" evidence="1">
    <location>
        <position position="181"/>
    </location>
</feature>
<comment type="caution">
    <text evidence="1">The sequence shown here is derived from an EMBL/GenBank/DDBJ whole genome shotgun (WGS) entry which is preliminary data.</text>
</comment>
<name>X0XZG1_9ZZZZ</name>
<proteinExistence type="predicted"/>
<accession>X0XZG1</accession>